<dbReference type="Gene3D" id="2.60.120.260">
    <property type="entry name" value="Galactose-binding domain-like"/>
    <property type="match status" value="1"/>
</dbReference>
<gene>
    <name evidence="2" type="ORF">TRFO_15380</name>
</gene>
<sequence>MIFRKRFCQNRFDNQFISMTSMKSYTLSTEGFKNIPFSQIPNDFTFLCNGQKFHTSKLVADFLSPFIAKNHFTDPTNDFFEIKTNINGNFNEVIKLGQLQDISITPENIEFLLEVFEILGNNELINFLETPKDLTIETAIEALSLKYKCNMDNISKEIEFIASNFFEIDTEDEYISLLSKINPNILYSIFKHHDLVISSEDALLNLIMSLGFNYLFLLEFVLFREVTEDCFTTFLKSFDVSTINLSIWESIKDRFLEEKDLKNEKRYRNNIIIETFENDERYGIISHLYQLCQGNPCKKGLMKVTSSSIYFKHKPEYALDFDINKYFASDDIASQWILFDFMKREVIPQYYIIRSQCDFINNLKNWVLEGSKDGYNWKQLDKRINNSDLKEMNVVAKFHISNPFQCRYIRLKQIGSNWNGSEYLIITGIEFFGKLISK</sequence>
<evidence type="ECO:0000313" key="2">
    <source>
        <dbReference type="EMBL" id="OHT14326.1"/>
    </source>
</evidence>
<dbReference type="InterPro" id="IPR000421">
    <property type="entry name" value="FA58C"/>
</dbReference>
<name>A0A1J4KX96_9EUKA</name>
<dbReference type="SUPFAM" id="SSF49785">
    <property type="entry name" value="Galactose-binding domain-like"/>
    <property type="match status" value="1"/>
</dbReference>
<comment type="caution">
    <text evidence="2">The sequence shown here is derived from an EMBL/GenBank/DDBJ whole genome shotgun (WGS) entry which is preliminary data.</text>
</comment>
<dbReference type="RefSeq" id="XP_068367462.1">
    <property type="nucleotide sequence ID" value="XM_068498347.1"/>
</dbReference>
<dbReference type="Proteomes" id="UP000179807">
    <property type="component" value="Unassembled WGS sequence"/>
</dbReference>
<evidence type="ECO:0000259" key="1">
    <source>
        <dbReference type="PROSITE" id="PS50022"/>
    </source>
</evidence>
<dbReference type="PANTHER" id="PTHR47457:SF1">
    <property type="entry name" value="BTB DOMAIN-CONTAINING PROTEIN-RELATED"/>
    <property type="match status" value="1"/>
</dbReference>
<dbReference type="OrthoDB" id="19132at2759"/>
<evidence type="ECO:0000313" key="3">
    <source>
        <dbReference type="Proteomes" id="UP000179807"/>
    </source>
</evidence>
<proteinExistence type="predicted"/>
<dbReference type="InterPro" id="IPR008979">
    <property type="entry name" value="Galactose-bd-like_sf"/>
</dbReference>
<dbReference type="PANTHER" id="PTHR47457">
    <property type="entry name" value="OS05G0345500 PROTEIN"/>
    <property type="match status" value="1"/>
</dbReference>
<dbReference type="VEuPathDB" id="TrichDB:TRFO_15380"/>
<feature type="domain" description="F5/8 type C" evidence="1">
    <location>
        <begin position="277"/>
        <end position="434"/>
    </location>
</feature>
<keyword evidence="3" id="KW-1185">Reference proteome</keyword>
<dbReference type="Pfam" id="PF00754">
    <property type="entry name" value="F5_F8_type_C"/>
    <property type="match status" value="1"/>
</dbReference>
<dbReference type="AlphaFoldDB" id="A0A1J4KX96"/>
<dbReference type="EMBL" id="MLAK01000393">
    <property type="protein sequence ID" value="OHT14326.1"/>
    <property type="molecule type" value="Genomic_DNA"/>
</dbReference>
<reference evidence="2" key="1">
    <citation type="submission" date="2016-10" db="EMBL/GenBank/DDBJ databases">
        <authorList>
            <person name="Benchimol M."/>
            <person name="Almeida L.G."/>
            <person name="Vasconcelos A.T."/>
            <person name="Perreira-Neves A."/>
            <person name="Rosa I.A."/>
            <person name="Tasca T."/>
            <person name="Bogo M.R."/>
            <person name="de Souza W."/>
        </authorList>
    </citation>
    <scope>NUCLEOTIDE SEQUENCE [LARGE SCALE GENOMIC DNA]</scope>
    <source>
        <strain evidence="2">K</strain>
    </source>
</reference>
<accession>A0A1J4KX96</accession>
<protein>
    <recommendedName>
        <fullName evidence="1">F5/8 type C domain-containing protein</fullName>
    </recommendedName>
</protein>
<organism evidence="2 3">
    <name type="scientific">Tritrichomonas foetus</name>
    <dbReference type="NCBI Taxonomy" id="1144522"/>
    <lineage>
        <taxon>Eukaryota</taxon>
        <taxon>Metamonada</taxon>
        <taxon>Parabasalia</taxon>
        <taxon>Tritrichomonadida</taxon>
        <taxon>Tritrichomonadidae</taxon>
        <taxon>Tritrichomonas</taxon>
    </lineage>
</organism>
<dbReference type="PROSITE" id="PS50022">
    <property type="entry name" value="FA58C_3"/>
    <property type="match status" value="1"/>
</dbReference>
<dbReference type="GeneID" id="94833051"/>